<evidence type="ECO:0000256" key="2">
    <source>
        <dbReference type="ARBA" id="ARBA00004496"/>
    </source>
</evidence>
<dbReference type="PANTHER" id="PTHR15641:SF1">
    <property type="entry name" value="ELONGATOR COMPLEX PROTEIN 5"/>
    <property type="match status" value="1"/>
</dbReference>
<evidence type="ECO:0000256" key="6">
    <source>
        <dbReference type="ARBA" id="ARBA00022490"/>
    </source>
</evidence>
<dbReference type="AlphaFoldDB" id="A0A433CWV0"/>
<dbReference type="GO" id="GO:0000049">
    <property type="term" value="F:tRNA binding"/>
    <property type="evidence" value="ECO:0007669"/>
    <property type="project" value="TreeGrafter"/>
</dbReference>
<dbReference type="InterPro" id="IPR027417">
    <property type="entry name" value="P-loop_NTPase"/>
</dbReference>
<protein>
    <recommendedName>
        <fullName evidence="5">Elongator complex protein 5</fullName>
    </recommendedName>
</protein>
<keyword evidence="8" id="KW-0539">Nucleus</keyword>
<evidence type="ECO:0000256" key="5">
    <source>
        <dbReference type="ARBA" id="ARBA00020264"/>
    </source>
</evidence>
<accession>A0A433CWV0</accession>
<dbReference type="Gene3D" id="3.40.50.300">
    <property type="entry name" value="P-loop containing nucleotide triphosphate hydrolases"/>
    <property type="match status" value="1"/>
</dbReference>
<evidence type="ECO:0000256" key="9">
    <source>
        <dbReference type="SAM" id="MobiDB-lite"/>
    </source>
</evidence>
<dbReference type="InterPro" id="IPR019519">
    <property type="entry name" value="Elp5"/>
</dbReference>
<dbReference type="OrthoDB" id="166907at2759"/>
<sequence>MPNTALHRLLAARDSSPCTLICDRLGTSALPLLREFAACALADDQALVLLCTEVDPESFVTELKPLTKYQRSLRCSVTIVDAYTNPFGWEESTGGDKRHYHITNINDIRHVASVVGELVKKVSSQRCTIILDSLSPFLLISSHQTFQLFKKLIDLTSGSSPSPALTIFPHQRASPNDTHPTDTTRLIVLHHTDILPPITTPLAATIPNILASLSHLSSATITVQPPRTTDHDREAQLLRVGFVAEEQFAYLTSEDHRVDRGVVVEVEWKRKSGKVLYETNAYRPDKSGSRLEVVPVSTLLGLEEQIERVIVEEPTVSKSSSRRNITQQPDPTANLSFNLSLTEEQRRARGNVVLPYMKAQRMQVSNLSFLFTFRGYHHGTILHLWLFAFWSFPSDALNPATTTASGGGGSIYYEPDAADDFDDEDPDDDLTI</sequence>
<dbReference type="GO" id="GO:0033588">
    <property type="term" value="C:elongator holoenzyme complex"/>
    <property type="evidence" value="ECO:0007669"/>
    <property type="project" value="InterPro"/>
</dbReference>
<dbReference type="Pfam" id="PF10483">
    <property type="entry name" value="Elong_Iki1"/>
    <property type="match status" value="1"/>
</dbReference>
<dbReference type="Proteomes" id="UP000268093">
    <property type="component" value="Unassembled WGS sequence"/>
</dbReference>
<evidence type="ECO:0000256" key="3">
    <source>
        <dbReference type="ARBA" id="ARBA00005043"/>
    </source>
</evidence>
<keyword evidence="7" id="KW-0819">tRNA processing</keyword>
<reference evidence="10 11" key="1">
    <citation type="journal article" date="2018" name="New Phytol.">
        <title>Phylogenomics of Endogonaceae and evolution of mycorrhizas within Mucoromycota.</title>
        <authorList>
            <person name="Chang Y."/>
            <person name="Desiro A."/>
            <person name="Na H."/>
            <person name="Sandor L."/>
            <person name="Lipzen A."/>
            <person name="Clum A."/>
            <person name="Barry K."/>
            <person name="Grigoriev I.V."/>
            <person name="Martin F.M."/>
            <person name="Stajich J.E."/>
            <person name="Smith M.E."/>
            <person name="Bonito G."/>
            <person name="Spatafora J.W."/>
        </authorList>
    </citation>
    <scope>NUCLEOTIDE SEQUENCE [LARGE SCALE GENOMIC DNA]</scope>
    <source>
        <strain evidence="10 11">GMNB39</strain>
    </source>
</reference>
<comment type="pathway">
    <text evidence="3">tRNA modification; 5-methoxycarbonylmethyl-2-thiouridine-tRNA biosynthesis.</text>
</comment>
<dbReference type="GO" id="GO:0002098">
    <property type="term" value="P:tRNA wobble uridine modification"/>
    <property type="evidence" value="ECO:0007669"/>
    <property type="project" value="InterPro"/>
</dbReference>
<evidence type="ECO:0000256" key="1">
    <source>
        <dbReference type="ARBA" id="ARBA00004123"/>
    </source>
</evidence>
<dbReference type="UniPathway" id="UPA00988"/>
<feature type="compositionally biased region" description="Acidic residues" evidence="9">
    <location>
        <begin position="416"/>
        <end position="432"/>
    </location>
</feature>
<evidence type="ECO:0000313" key="10">
    <source>
        <dbReference type="EMBL" id="RUP43054.1"/>
    </source>
</evidence>
<evidence type="ECO:0000256" key="8">
    <source>
        <dbReference type="ARBA" id="ARBA00023242"/>
    </source>
</evidence>
<gene>
    <name evidence="10" type="ORF">BC936DRAFT_137701</name>
</gene>
<comment type="similarity">
    <text evidence="4">Belongs to the ELP5 family.</text>
</comment>
<dbReference type="GO" id="GO:0005634">
    <property type="term" value="C:nucleus"/>
    <property type="evidence" value="ECO:0007669"/>
    <property type="project" value="UniProtKB-SubCell"/>
</dbReference>
<comment type="subcellular location">
    <subcellularLocation>
        <location evidence="2">Cytoplasm</location>
    </subcellularLocation>
    <subcellularLocation>
        <location evidence="1">Nucleus</location>
    </subcellularLocation>
</comment>
<dbReference type="GO" id="GO:0005829">
    <property type="term" value="C:cytosol"/>
    <property type="evidence" value="ECO:0007669"/>
    <property type="project" value="TreeGrafter"/>
</dbReference>
<name>A0A433CWV0_9FUNG</name>
<dbReference type="EMBL" id="RBNI01011853">
    <property type="protein sequence ID" value="RUP43054.1"/>
    <property type="molecule type" value="Genomic_DNA"/>
</dbReference>
<evidence type="ECO:0000256" key="4">
    <source>
        <dbReference type="ARBA" id="ARBA00009567"/>
    </source>
</evidence>
<evidence type="ECO:0000256" key="7">
    <source>
        <dbReference type="ARBA" id="ARBA00022694"/>
    </source>
</evidence>
<keyword evidence="6" id="KW-0963">Cytoplasm</keyword>
<organism evidence="10 11">
    <name type="scientific">Jimgerdemannia flammicorona</name>
    <dbReference type="NCBI Taxonomy" id="994334"/>
    <lineage>
        <taxon>Eukaryota</taxon>
        <taxon>Fungi</taxon>
        <taxon>Fungi incertae sedis</taxon>
        <taxon>Mucoromycota</taxon>
        <taxon>Mucoromycotina</taxon>
        <taxon>Endogonomycetes</taxon>
        <taxon>Endogonales</taxon>
        <taxon>Endogonaceae</taxon>
        <taxon>Jimgerdemannia</taxon>
    </lineage>
</organism>
<comment type="caution">
    <text evidence="10">The sequence shown here is derived from an EMBL/GenBank/DDBJ whole genome shotgun (WGS) entry which is preliminary data.</text>
</comment>
<keyword evidence="11" id="KW-1185">Reference proteome</keyword>
<evidence type="ECO:0000313" key="11">
    <source>
        <dbReference type="Proteomes" id="UP000268093"/>
    </source>
</evidence>
<proteinExistence type="inferred from homology"/>
<feature type="region of interest" description="Disordered" evidence="9">
    <location>
        <begin position="403"/>
        <end position="432"/>
    </location>
</feature>
<dbReference type="PANTHER" id="PTHR15641">
    <property type="entry name" value="ELONGATOR COMPLEX PROTEIN 5"/>
    <property type="match status" value="1"/>
</dbReference>